<dbReference type="Pfam" id="PF01565">
    <property type="entry name" value="FAD_binding_4"/>
    <property type="match status" value="1"/>
</dbReference>
<dbReference type="InterPro" id="IPR036318">
    <property type="entry name" value="FAD-bd_PCMH-like_sf"/>
</dbReference>
<dbReference type="EMBL" id="JH795295">
    <property type="protein sequence ID" value="ELQ63023.1"/>
    <property type="molecule type" value="Genomic_DNA"/>
</dbReference>
<evidence type="ECO:0000256" key="1">
    <source>
        <dbReference type="ARBA" id="ARBA00005466"/>
    </source>
</evidence>
<evidence type="ECO:0000259" key="6">
    <source>
        <dbReference type="PROSITE" id="PS51387"/>
    </source>
</evidence>
<dbReference type="InterPro" id="IPR006094">
    <property type="entry name" value="Oxid_FAD_bind_N"/>
</dbReference>
<dbReference type="InterPro" id="IPR050416">
    <property type="entry name" value="FAD-linked_Oxidoreductase"/>
</dbReference>
<keyword evidence="4" id="KW-0560">Oxidoreductase</keyword>
<feature type="signal peptide" evidence="5">
    <location>
        <begin position="1"/>
        <end position="18"/>
    </location>
</feature>
<reference evidence="7" key="1">
    <citation type="journal article" date="2012" name="PLoS Genet.">
        <title>Comparative analysis of the genomes of two field isolates of the rice blast fungus Magnaporthe oryzae.</title>
        <authorList>
            <person name="Xue M."/>
            <person name="Yang J."/>
            <person name="Li Z."/>
            <person name="Hu S."/>
            <person name="Yao N."/>
            <person name="Dean R.A."/>
            <person name="Zhao W."/>
            <person name="Shen M."/>
            <person name="Zhang H."/>
            <person name="Li C."/>
            <person name="Liu L."/>
            <person name="Cao L."/>
            <person name="Xu X."/>
            <person name="Xing Y."/>
            <person name="Hsiang T."/>
            <person name="Zhang Z."/>
            <person name="Xu J.R."/>
            <person name="Peng Y.L."/>
        </authorList>
    </citation>
    <scope>NUCLEOTIDE SEQUENCE [LARGE SCALE GENOMIC DNA]</scope>
    <source>
        <strain evidence="7">P131</strain>
    </source>
</reference>
<dbReference type="AlphaFoldDB" id="L7J4E9"/>
<feature type="domain" description="FAD-binding PCMH-type" evidence="6">
    <location>
        <begin position="59"/>
        <end position="243"/>
    </location>
</feature>
<gene>
    <name evidence="7" type="ORF">OOW_P131scaffold01023g1</name>
</gene>
<dbReference type="GO" id="GO:0016491">
    <property type="term" value="F:oxidoreductase activity"/>
    <property type="evidence" value="ECO:0007669"/>
    <property type="project" value="UniProtKB-KW"/>
</dbReference>
<evidence type="ECO:0000313" key="7">
    <source>
        <dbReference type="EMBL" id="ELQ63023.1"/>
    </source>
</evidence>
<keyword evidence="5" id="KW-0732">Signal</keyword>
<comment type="similarity">
    <text evidence="1">Belongs to the oxygen-dependent FAD-linked oxidoreductase family.</text>
</comment>
<protein>
    <recommendedName>
        <fullName evidence="6">FAD-binding PCMH-type domain-containing protein</fullName>
    </recommendedName>
</protein>
<dbReference type="InterPro" id="IPR016169">
    <property type="entry name" value="FAD-bd_PCMH_sub2"/>
</dbReference>
<keyword evidence="3" id="KW-0274">FAD</keyword>
<evidence type="ECO:0000256" key="2">
    <source>
        <dbReference type="ARBA" id="ARBA00022630"/>
    </source>
</evidence>
<organism>
    <name type="scientific">Pyricularia oryzae (strain P131)</name>
    <name type="common">Rice blast fungus</name>
    <name type="synonym">Magnaporthe oryzae</name>
    <dbReference type="NCBI Taxonomy" id="1143193"/>
    <lineage>
        <taxon>Eukaryota</taxon>
        <taxon>Fungi</taxon>
        <taxon>Dikarya</taxon>
        <taxon>Ascomycota</taxon>
        <taxon>Pezizomycotina</taxon>
        <taxon>Sordariomycetes</taxon>
        <taxon>Sordariomycetidae</taxon>
        <taxon>Magnaporthales</taxon>
        <taxon>Pyriculariaceae</taxon>
        <taxon>Pyricularia</taxon>
    </lineage>
</organism>
<dbReference type="PANTHER" id="PTHR42973:SF53">
    <property type="entry name" value="FAD-BINDING PCMH-TYPE DOMAIN-CONTAINING PROTEIN-RELATED"/>
    <property type="match status" value="1"/>
</dbReference>
<dbReference type="GO" id="GO:0071949">
    <property type="term" value="F:FAD binding"/>
    <property type="evidence" value="ECO:0007669"/>
    <property type="project" value="InterPro"/>
</dbReference>
<proteinExistence type="inferred from homology"/>
<dbReference type="PANTHER" id="PTHR42973">
    <property type="entry name" value="BINDING OXIDOREDUCTASE, PUTATIVE (AFU_ORTHOLOGUE AFUA_1G17690)-RELATED"/>
    <property type="match status" value="1"/>
</dbReference>
<keyword evidence="2" id="KW-0285">Flavoprotein</keyword>
<dbReference type="PROSITE" id="PS51387">
    <property type="entry name" value="FAD_PCMH"/>
    <property type="match status" value="1"/>
</dbReference>
<evidence type="ECO:0000256" key="3">
    <source>
        <dbReference type="ARBA" id="ARBA00022827"/>
    </source>
</evidence>
<dbReference type="Gene3D" id="3.30.465.10">
    <property type="match status" value="1"/>
</dbReference>
<feature type="chain" id="PRO_5003978059" description="FAD-binding PCMH-type domain-containing protein" evidence="5">
    <location>
        <begin position="19"/>
        <end position="519"/>
    </location>
</feature>
<sequence>MKFQLFATGLVVTALGQAQNFGRKCCGVLEAAGLGNRVSRNTSTLYDGALSTYWSLDNTRISPACIFVPQSAEEVATAVKVLGVSGGNNDQSSKLCTHCCKFAVRGAGHTANPGANNIQDGVTIDFSAMNTIIYHADKNLTSVQPGAHWGSVYEELSKINLMVLGGRAYTVGVGGLLLSGGNSFYSTTRGFACDGVAEFEVVLANGSIVSASANENADLYRALKGGSNNFGVVTRFDLNTFKAPATLWGGSAAFPFSASPKVISAMQNFVTVLGNEGRKSDSAIAFWTYTQGETPADPLISSALHNVDGTADAPGLAEFLNIPGSVTSALRTDTLAGFTNELELPQGNYNAWRTLTFKNNRDVMAYAVETYLSMVKELEAEPSLGFTAQCVFQGLSVEQFRQAAASGGNVLGLEDRSENLVLFLGMVAYKNPKLKKLVDAKMTTWVDSIKTFAVENGADDEFLFLNYADLSQNPLGSYGDKNIAFMEEVASKYDPNGVFQQNMPGGFKLSNAGTTACSR</sequence>
<accession>L7J4E9</accession>
<evidence type="ECO:0000256" key="5">
    <source>
        <dbReference type="SAM" id="SignalP"/>
    </source>
</evidence>
<dbReference type="InterPro" id="IPR016166">
    <property type="entry name" value="FAD-bd_PCMH"/>
</dbReference>
<name>L7J4E9_PYRO1</name>
<dbReference type="SUPFAM" id="SSF56176">
    <property type="entry name" value="FAD-binding/transporter-associated domain-like"/>
    <property type="match status" value="1"/>
</dbReference>
<evidence type="ECO:0000256" key="4">
    <source>
        <dbReference type="ARBA" id="ARBA00023002"/>
    </source>
</evidence>